<accession>A0A2T7AST5</accession>
<dbReference type="Proteomes" id="UP000469927">
    <property type="component" value="Unassembled WGS sequence"/>
</dbReference>
<dbReference type="EMBL" id="WAGD01000071">
    <property type="protein sequence ID" value="KAB0873578.1"/>
    <property type="molecule type" value="Genomic_DNA"/>
</dbReference>
<keyword evidence="4" id="KW-1185">Reference proteome</keyword>
<dbReference type="Proteomes" id="UP000244378">
    <property type="component" value="Unassembled WGS sequence"/>
</dbReference>
<organism evidence="2 3">
    <name type="scientific">Cronobacter muytjensii</name>
    <dbReference type="NCBI Taxonomy" id="413501"/>
    <lineage>
        <taxon>Bacteria</taxon>
        <taxon>Pseudomonadati</taxon>
        <taxon>Pseudomonadota</taxon>
        <taxon>Gammaproteobacteria</taxon>
        <taxon>Enterobacterales</taxon>
        <taxon>Enterobacteriaceae</taxon>
        <taxon>Cronobacter</taxon>
    </lineage>
</organism>
<dbReference type="Pfam" id="PF11120">
    <property type="entry name" value="CBP_BcsF"/>
    <property type="match status" value="1"/>
</dbReference>
<sequence length="65" mass="7395">MMSISDILQLIALCALVFIPLGYALCVGKRRIMKTLRPLLFRPRFVKPAGTLRRRSTVKANVKHD</sequence>
<reference evidence="2 3" key="1">
    <citation type="submission" date="2016-12" db="EMBL/GenBank/DDBJ databases">
        <title>Analysis of the Molecular Diversity Among Cronobacter Species Isolated from Filth Flies Using a Pan Genomic DNA Microarray.</title>
        <authorList>
            <person name="Pava-Ripoll M."/>
            <person name="Tall B."/>
            <person name="Farber J."/>
            <person name="Fanning S."/>
            <person name="Lehner A."/>
            <person name="Stephan R."/>
            <person name="Pagotto F."/>
            <person name="Iverson C."/>
            <person name="Ziobro G."/>
            <person name="Miller A."/>
            <person name="Pearson R."/>
            <person name="Yan Q."/>
            <person name="Kim M."/>
            <person name="Jeong S."/>
            <person name="Park J."/>
            <person name="Jun S."/>
            <person name="Choi H."/>
            <person name="Chung T."/>
            <person name="Yoo Y."/>
            <person name="Park E."/>
            <person name="Hwang S."/>
            <person name="Lee B."/>
            <person name="Sathyamoorthy V."/>
            <person name="Carter L."/>
            <person name="Mammel M."/>
            <person name="Jackson S."/>
            <person name="Kothary M."/>
            <person name="Patel I."/>
            <person name="Grim C."/>
            <person name="Gopinath G."/>
            <person name="Gangiredla J."/>
            <person name="Chase H."/>
        </authorList>
    </citation>
    <scope>NUCLEOTIDE SEQUENCE [LARGE SCALE GENOMIC DNA]</scope>
    <source>
        <strain evidence="2 3">MOD1-Md1s</strain>
    </source>
</reference>
<protein>
    <submittedName>
        <fullName evidence="2">Cellulose biosynthesis protein BcsF</fullName>
    </submittedName>
</protein>
<evidence type="ECO:0000313" key="2">
    <source>
        <dbReference type="EMBL" id="PUX13918.1"/>
    </source>
</evidence>
<reference evidence="1 4" key="2">
    <citation type="submission" date="2019-08" db="EMBL/GenBank/DDBJ databases">
        <title>Prevalence, distribution, and phylogeny of type two toxin-antitoxin genes possessed by Cronobacter species where C. sakazakii homologs follow sequence type lineages.</title>
        <authorList>
            <person name="Finkelstein S."/>
            <person name="Negrete F."/>
            <person name="Jang H."/>
            <person name="Gopinath G.R."/>
            <person name="Tall B.D."/>
        </authorList>
    </citation>
    <scope>NUCLEOTIDE SEQUENCE [LARGE SCALE GENOMIC DNA]</scope>
    <source>
        <strain evidence="1 4">MOD1_GK1257</strain>
    </source>
</reference>
<dbReference type="AlphaFoldDB" id="A0A2T7AST5"/>
<evidence type="ECO:0000313" key="1">
    <source>
        <dbReference type="EMBL" id="KAB0873578.1"/>
    </source>
</evidence>
<gene>
    <name evidence="2" type="primary">bcsF</name>
    <name evidence="2" type="ORF">AUN14_12120</name>
    <name evidence="1" type="ORF">FZI19_18675</name>
</gene>
<evidence type="ECO:0000313" key="4">
    <source>
        <dbReference type="Proteomes" id="UP000469927"/>
    </source>
</evidence>
<dbReference type="NCBIfam" id="TIGR03493">
    <property type="entry name" value="cellullose_BcsF"/>
    <property type="match status" value="1"/>
</dbReference>
<proteinExistence type="predicted"/>
<evidence type="ECO:0000313" key="3">
    <source>
        <dbReference type="Proteomes" id="UP000244378"/>
    </source>
</evidence>
<dbReference type="RefSeq" id="WP_075193335.1">
    <property type="nucleotide sequence ID" value="NZ_CP187979.1"/>
</dbReference>
<comment type="caution">
    <text evidence="2">The sequence shown here is derived from an EMBL/GenBank/DDBJ whole genome shotgun (WGS) entry which is preliminary data.</text>
</comment>
<dbReference type="InterPro" id="IPR019995">
    <property type="entry name" value="Cellulose_BcsF/YhjT"/>
</dbReference>
<dbReference type="OrthoDB" id="6469731at2"/>
<dbReference type="EMBL" id="MSAE01000022">
    <property type="protein sequence ID" value="PUX13918.1"/>
    <property type="molecule type" value="Genomic_DNA"/>
</dbReference>
<name>A0A2T7AST5_9ENTR</name>